<dbReference type="CDD" id="cd03443">
    <property type="entry name" value="PaaI_thioesterase"/>
    <property type="match status" value="1"/>
</dbReference>
<name>A0AB36P0W8_9FLAO</name>
<dbReference type="RefSeq" id="WP_042564548.1">
    <property type="nucleotide sequence ID" value="NZ_FRBX01000001.1"/>
</dbReference>
<dbReference type="EMBL" id="MUHB01000010">
    <property type="protein sequence ID" value="OXB04398.1"/>
    <property type="molecule type" value="Genomic_DNA"/>
</dbReference>
<dbReference type="Gene3D" id="3.10.129.10">
    <property type="entry name" value="Hotdog Thioesterase"/>
    <property type="match status" value="1"/>
</dbReference>
<dbReference type="InterPro" id="IPR003736">
    <property type="entry name" value="PAAI_dom"/>
</dbReference>
<reference evidence="4 7" key="1">
    <citation type="submission" date="2016-11" db="EMBL/GenBank/DDBJ databases">
        <title>Whole genomes of Flavobacteriaceae.</title>
        <authorList>
            <person name="Stine C."/>
            <person name="Li C."/>
            <person name="Tadesse D."/>
        </authorList>
    </citation>
    <scope>NUCLEOTIDE SEQUENCE [LARGE SCALE GENOMIC DNA]</scope>
    <source>
        <strain evidence="4 7">ATCC 19366</strain>
    </source>
</reference>
<dbReference type="EMBL" id="FRBX01000001">
    <property type="protein sequence ID" value="SHL56933.1"/>
    <property type="molecule type" value="Genomic_DNA"/>
</dbReference>
<reference evidence="5 6" key="2">
    <citation type="submission" date="2016-11" db="EMBL/GenBank/DDBJ databases">
        <authorList>
            <person name="Varghese N."/>
            <person name="Submissions S."/>
        </authorList>
    </citation>
    <scope>NUCLEOTIDE SEQUENCE [LARGE SCALE GENOMIC DNA]</scope>
    <source>
        <strain evidence="5 6">DSM 6368</strain>
    </source>
</reference>
<dbReference type="InterPro" id="IPR006683">
    <property type="entry name" value="Thioestr_dom"/>
</dbReference>
<dbReference type="AlphaFoldDB" id="A0AB36P0W8"/>
<comment type="similarity">
    <text evidence="1">Belongs to the thioesterase PaaI family.</text>
</comment>
<dbReference type="PANTHER" id="PTHR21660">
    <property type="entry name" value="THIOESTERASE SUPERFAMILY MEMBER-RELATED"/>
    <property type="match status" value="1"/>
</dbReference>
<sequence>MERKTRLQVLQDHLDREFTASPSPFMLWMKPIVVVAEEGTVTFKYVVREEMSNPIKSLHGGVTAAIADDCIGATLFSLDEENFYTTINLNVDYFAPAHVGDTILAKTLIIKKGRQFVNVQCEIWNEAQTRLIARAYSNLFKTNVVKKVLESDK</sequence>
<proteinExistence type="inferred from homology"/>
<dbReference type="PANTHER" id="PTHR21660:SF1">
    <property type="entry name" value="ACYL-COENZYME A THIOESTERASE 13"/>
    <property type="match status" value="1"/>
</dbReference>
<dbReference type="InterPro" id="IPR029069">
    <property type="entry name" value="HotDog_dom_sf"/>
</dbReference>
<protein>
    <submittedName>
        <fullName evidence="4">Thioesterase</fullName>
    </submittedName>
    <submittedName>
        <fullName evidence="5">Uncharacterized domain 1-containing protein</fullName>
    </submittedName>
</protein>
<keyword evidence="6" id="KW-1185">Reference proteome</keyword>
<dbReference type="SUPFAM" id="SSF54637">
    <property type="entry name" value="Thioesterase/thiol ester dehydrase-isomerase"/>
    <property type="match status" value="1"/>
</dbReference>
<feature type="domain" description="Thioesterase" evidence="3">
    <location>
        <begin position="58"/>
        <end position="129"/>
    </location>
</feature>
<dbReference type="Pfam" id="PF03061">
    <property type="entry name" value="4HBT"/>
    <property type="match status" value="1"/>
</dbReference>
<evidence type="ECO:0000256" key="2">
    <source>
        <dbReference type="ARBA" id="ARBA00022801"/>
    </source>
</evidence>
<evidence type="ECO:0000313" key="7">
    <source>
        <dbReference type="Proteomes" id="UP000198431"/>
    </source>
</evidence>
<evidence type="ECO:0000313" key="4">
    <source>
        <dbReference type="EMBL" id="OXB04398.1"/>
    </source>
</evidence>
<organism evidence="4 7">
    <name type="scientific">Flavobacterium pectinovorum</name>
    <dbReference type="NCBI Taxonomy" id="29533"/>
    <lineage>
        <taxon>Bacteria</taxon>
        <taxon>Pseudomonadati</taxon>
        <taxon>Bacteroidota</taxon>
        <taxon>Flavobacteriia</taxon>
        <taxon>Flavobacteriales</taxon>
        <taxon>Flavobacteriaceae</taxon>
        <taxon>Flavobacterium</taxon>
    </lineage>
</organism>
<dbReference type="GO" id="GO:0047617">
    <property type="term" value="F:fatty acyl-CoA hydrolase activity"/>
    <property type="evidence" value="ECO:0007669"/>
    <property type="project" value="InterPro"/>
</dbReference>
<dbReference type="NCBIfam" id="TIGR00369">
    <property type="entry name" value="unchar_dom_1"/>
    <property type="match status" value="1"/>
</dbReference>
<evidence type="ECO:0000313" key="6">
    <source>
        <dbReference type="Proteomes" id="UP000184216"/>
    </source>
</evidence>
<dbReference type="InterPro" id="IPR039298">
    <property type="entry name" value="ACOT13"/>
</dbReference>
<accession>A0AB36P0W8</accession>
<keyword evidence="2" id="KW-0378">Hydrolase</keyword>
<evidence type="ECO:0000313" key="5">
    <source>
        <dbReference type="EMBL" id="SHL56933.1"/>
    </source>
</evidence>
<dbReference type="Proteomes" id="UP000198431">
    <property type="component" value="Unassembled WGS sequence"/>
</dbReference>
<dbReference type="Proteomes" id="UP000184216">
    <property type="component" value="Unassembled WGS sequence"/>
</dbReference>
<comment type="caution">
    <text evidence="4">The sequence shown here is derived from an EMBL/GenBank/DDBJ whole genome shotgun (WGS) entry which is preliminary data.</text>
</comment>
<evidence type="ECO:0000256" key="1">
    <source>
        <dbReference type="ARBA" id="ARBA00008324"/>
    </source>
</evidence>
<evidence type="ECO:0000259" key="3">
    <source>
        <dbReference type="Pfam" id="PF03061"/>
    </source>
</evidence>
<gene>
    <name evidence="4" type="ORF">B0A72_12955</name>
    <name evidence="5" type="ORF">SAMN05444387_0941</name>
</gene>